<evidence type="ECO:0000256" key="9">
    <source>
        <dbReference type="ARBA" id="ARBA00049654"/>
    </source>
</evidence>
<dbReference type="PANTHER" id="PTHR13483">
    <property type="entry name" value="BOX C_D SNORNA PROTEIN 1-RELATED"/>
    <property type="match status" value="1"/>
</dbReference>
<dbReference type="GO" id="GO:0000492">
    <property type="term" value="P:box C/D snoRNP assembly"/>
    <property type="evidence" value="ECO:0007669"/>
    <property type="project" value="TreeGrafter"/>
</dbReference>
<keyword evidence="6" id="KW-0862">Zinc</keyword>
<gene>
    <name evidence="16" type="ORF">QBC42DRAFT_270803</name>
</gene>
<keyword evidence="2" id="KW-0690">Ribosome biogenesis</keyword>
<dbReference type="PROSITE" id="PS51083">
    <property type="entry name" value="ZF_HIT"/>
    <property type="match status" value="1"/>
</dbReference>
<dbReference type="PANTHER" id="PTHR13483:SF11">
    <property type="entry name" value="ZINC FINGER HIT DOMAIN-CONTAINING PROTEIN 3"/>
    <property type="match status" value="1"/>
</dbReference>
<comment type="subunit">
    <text evidence="10">Interacts with FBL, SNU13, NOP58, NUFIP1, RUVBL1, RUVBL2 and TAF9. Interacts (via HIT-type zinc finger) with the RUVBL1/RUVBL2 complex in the presence of ADP.</text>
</comment>
<comment type="caution">
    <text evidence="16">The sequence shown here is derived from an EMBL/GenBank/DDBJ whole genome shotgun (WGS) entry which is preliminary data.</text>
</comment>
<dbReference type="GO" id="GO:0000463">
    <property type="term" value="P:maturation of LSU-rRNA from tricistronic rRNA transcript (SSU-rRNA, 5.8S rRNA, LSU-rRNA)"/>
    <property type="evidence" value="ECO:0007669"/>
    <property type="project" value="TreeGrafter"/>
</dbReference>
<dbReference type="InterPro" id="IPR007529">
    <property type="entry name" value="Znf_HIT"/>
</dbReference>
<keyword evidence="17" id="KW-1185">Reference proteome</keyword>
<proteinExistence type="inferred from homology"/>
<evidence type="ECO:0000256" key="14">
    <source>
        <dbReference type="SAM" id="MobiDB-lite"/>
    </source>
</evidence>
<evidence type="ECO:0000256" key="8">
    <source>
        <dbReference type="ARBA" id="ARBA00049598"/>
    </source>
</evidence>
<accession>A0AAV9HL70</accession>
<evidence type="ECO:0000256" key="12">
    <source>
        <dbReference type="ARBA" id="ARBA00077531"/>
    </source>
</evidence>
<sequence>MSEAVLSKLCSICHVEPPKYKCPRCNARTCSLQCIQKHKTRADCDGQRNPRAFIPITQLRTPAGLDHDFNFISSIERACRRTEAEIVESRRLVDEKELHLSKEKEEKQFEKVWEGDELRHIPTTNKSRHHHQNDTFTGSGVVGFDKWVRRRLRYLDVEVIAAPKGMSRQKENRTSFNRRTNTINWQIEWFIYNPQAHPETSFRLSYKSLEGNPLYHALSSALDWHRAVQDPSCSSSSRKPKRKSLISISPAQSPSTSAWAPSFLTLQSPLHSAWSLTTRDPSAPIPQEEIISKYRFYLLKPTGSPHLPQTKLLIPLRSTTCLTEALKGRTVVEFPTILVFAPEEEVPEGYAILTGDGDRRERKVKVEDEGEDESGGEDDGEVKTEREDGHDQWNGRKRTFDTFERGGRGGRGRGRGRGRGGRGGGRGTYENTRGGKRARFERGTRLMRDEEQAEEGDVKMMMDEPNLDEEGEIQEEVEMDMAGMGLDEIKQVVQMDVGVMMGDEQAPSRGAAQQERSAGGGGMLVDYGSDDED</sequence>
<dbReference type="GO" id="GO:0048254">
    <property type="term" value="P:snoRNA localization"/>
    <property type="evidence" value="ECO:0007669"/>
    <property type="project" value="TreeGrafter"/>
</dbReference>
<evidence type="ECO:0000256" key="3">
    <source>
        <dbReference type="ARBA" id="ARBA00022553"/>
    </source>
</evidence>
<keyword evidence="4" id="KW-0479">Metal-binding</keyword>
<evidence type="ECO:0000256" key="2">
    <source>
        <dbReference type="ARBA" id="ARBA00022517"/>
    </source>
</evidence>
<dbReference type="GO" id="GO:0070761">
    <property type="term" value="C:pre-snoRNP complex"/>
    <property type="evidence" value="ECO:0007669"/>
    <property type="project" value="TreeGrafter"/>
</dbReference>
<dbReference type="FunFam" id="3.30.60.190:FF:000001">
    <property type="entry name" value="box C/D snoRNA protein 1"/>
    <property type="match status" value="1"/>
</dbReference>
<evidence type="ECO:0000256" key="10">
    <source>
        <dbReference type="ARBA" id="ARBA00061949"/>
    </source>
</evidence>
<evidence type="ECO:0000313" key="17">
    <source>
        <dbReference type="Proteomes" id="UP001321749"/>
    </source>
</evidence>
<dbReference type="SUPFAM" id="SSF144232">
    <property type="entry name" value="HIT/MYND zinc finger-like"/>
    <property type="match status" value="1"/>
</dbReference>
<dbReference type="GO" id="GO:0005634">
    <property type="term" value="C:nucleus"/>
    <property type="evidence" value="ECO:0007669"/>
    <property type="project" value="TreeGrafter"/>
</dbReference>
<evidence type="ECO:0000256" key="5">
    <source>
        <dbReference type="ARBA" id="ARBA00022771"/>
    </source>
</evidence>
<comment type="function">
    <text evidence="8">Required for box C/D snoRNAs accumulation involved in snoRNA processing, snoRNA transport to the nucleolus and ribosome biogenesis.</text>
</comment>
<evidence type="ECO:0000313" key="16">
    <source>
        <dbReference type="EMBL" id="KAK4461093.1"/>
    </source>
</evidence>
<evidence type="ECO:0000256" key="4">
    <source>
        <dbReference type="ARBA" id="ARBA00022723"/>
    </source>
</evidence>
<reference evidence="16" key="1">
    <citation type="journal article" date="2023" name="Mol. Phylogenet. Evol.">
        <title>Genome-scale phylogeny and comparative genomics of the fungal order Sordariales.</title>
        <authorList>
            <person name="Hensen N."/>
            <person name="Bonometti L."/>
            <person name="Westerberg I."/>
            <person name="Brannstrom I.O."/>
            <person name="Guillou S."/>
            <person name="Cros-Aarteil S."/>
            <person name="Calhoun S."/>
            <person name="Haridas S."/>
            <person name="Kuo A."/>
            <person name="Mondo S."/>
            <person name="Pangilinan J."/>
            <person name="Riley R."/>
            <person name="LaButti K."/>
            <person name="Andreopoulos B."/>
            <person name="Lipzen A."/>
            <person name="Chen C."/>
            <person name="Yan M."/>
            <person name="Daum C."/>
            <person name="Ng V."/>
            <person name="Clum A."/>
            <person name="Steindorff A."/>
            <person name="Ohm R.A."/>
            <person name="Martin F."/>
            <person name="Silar P."/>
            <person name="Natvig D.O."/>
            <person name="Lalanne C."/>
            <person name="Gautier V."/>
            <person name="Ament-Velasquez S.L."/>
            <person name="Kruys A."/>
            <person name="Hutchinson M.I."/>
            <person name="Powell A.J."/>
            <person name="Barry K."/>
            <person name="Miller A.N."/>
            <person name="Grigoriev I.V."/>
            <person name="Debuchy R."/>
            <person name="Gladieux P."/>
            <person name="Hiltunen Thoren M."/>
            <person name="Johannesson H."/>
        </authorList>
    </citation>
    <scope>NUCLEOTIDE SEQUENCE</scope>
    <source>
        <strain evidence="16">PSN324</strain>
    </source>
</reference>
<feature type="region of interest" description="Disordered" evidence="14">
    <location>
        <begin position="231"/>
        <end position="256"/>
    </location>
</feature>
<dbReference type="Gene3D" id="3.30.60.190">
    <property type="match status" value="1"/>
</dbReference>
<protein>
    <recommendedName>
        <fullName evidence="11">Box C/D snoRNA protein 1</fullName>
    </recommendedName>
    <alternativeName>
        <fullName evidence="12">Zinc finger HIT domain-containing protein 6</fullName>
    </alternativeName>
</protein>
<evidence type="ECO:0000256" key="7">
    <source>
        <dbReference type="ARBA" id="ARBA00022843"/>
    </source>
</evidence>
<feature type="region of interest" description="Disordered" evidence="14">
    <location>
        <begin position="503"/>
        <end position="533"/>
    </location>
</feature>
<dbReference type="EMBL" id="MU864997">
    <property type="protein sequence ID" value="KAK4461093.1"/>
    <property type="molecule type" value="Genomic_DNA"/>
</dbReference>
<keyword evidence="5 13" id="KW-0863">Zinc-finger</keyword>
<dbReference type="Pfam" id="PF25790">
    <property type="entry name" value="BCD1"/>
    <property type="match status" value="1"/>
</dbReference>
<feature type="compositionally biased region" description="Basic and acidic residues" evidence="14">
    <location>
        <begin position="381"/>
        <end position="407"/>
    </location>
</feature>
<keyword evidence="3" id="KW-0597">Phosphoprotein</keyword>
<feature type="region of interest" description="Disordered" evidence="14">
    <location>
        <begin position="350"/>
        <end position="436"/>
    </location>
</feature>
<feature type="domain" description="HIT-type" evidence="15">
    <location>
        <begin position="10"/>
        <end position="44"/>
    </location>
</feature>
<dbReference type="CDD" id="cd23023">
    <property type="entry name" value="zf-HIT_BCD1"/>
    <property type="match status" value="1"/>
</dbReference>
<dbReference type="InterPro" id="IPR051639">
    <property type="entry name" value="BCD1"/>
</dbReference>
<keyword evidence="7" id="KW-0832">Ubl conjugation</keyword>
<dbReference type="AlphaFoldDB" id="A0AAV9HL70"/>
<feature type="compositionally biased region" description="Basic and acidic residues" evidence="14">
    <location>
        <begin position="356"/>
        <end position="367"/>
    </location>
</feature>
<feature type="compositionally biased region" description="Basic residues" evidence="14">
    <location>
        <begin position="408"/>
        <end position="420"/>
    </location>
</feature>
<dbReference type="Proteomes" id="UP001321749">
    <property type="component" value="Unassembled WGS sequence"/>
</dbReference>
<comment type="similarity">
    <text evidence="9">Belongs to the BCD1 family.</text>
</comment>
<evidence type="ECO:0000256" key="6">
    <source>
        <dbReference type="ARBA" id="ARBA00022833"/>
    </source>
</evidence>
<reference evidence="16" key="2">
    <citation type="submission" date="2023-06" db="EMBL/GenBank/DDBJ databases">
        <authorList>
            <consortium name="Lawrence Berkeley National Laboratory"/>
            <person name="Mondo S.J."/>
            <person name="Hensen N."/>
            <person name="Bonometti L."/>
            <person name="Westerberg I."/>
            <person name="Brannstrom I.O."/>
            <person name="Guillou S."/>
            <person name="Cros-Aarteil S."/>
            <person name="Calhoun S."/>
            <person name="Haridas S."/>
            <person name="Kuo A."/>
            <person name="Pangilinan J."/>
            <person name="Riley R."/>
            <person name="Labutti K."/>
            <person name="Andreopoulos B."/>
            <person name="Lipzen A."/>
            <person name="Chen C."/>
            <person name="Yanf M."/>
            <person name="Daum C."/>
            <person name="Ng V."/>
            <person name="Clum A."/>
            <person name="Steindorff A."/>
            <person name="Ohm R."/>
            <person name="Martin F."/>
            <person name="Silar P."/>
            <person name="Natvig D."/>
            <person name="Lalanne C."/>
            <person name="Gautier V."/>
            <person name="Ament-Velasquez S.L."/>
            <person name="Kruys A."/>
            <person name="Hutchinson M.I."/>
            <person name="Powell A.J."/>
            <person name="Barry K."/>
            <person name="Miller A.N."/>
            <person name="Grigoriev I.V."/>
            <person name="Debuchy R."/>
            <person name="Gladieux P."/>
            <person name="Thoren M.H."/>
            <person name="Johannesson H."/>
        </authorList>
    </citation>
    <scope>NUCLEOTIDE SEQUENCE</scope>
    <source>
        <strain evidence="16">PSN324</strain>
    </source>
</reference>
<evidence type="ECO:0000256" key="1">
    <source>
        <dbReference type="ARBA" id="ARBA00022499"/>
    </source>
</evidence>
<organism evidence="16 17">
    <name type="scientific">Cladorrhinum samala</name>
    <dbReference type="NCBI Taxonomy" id="585594"/>
    <lineage>
        <taxon>Eukaryota</taxon>
        <taxon>Fungi</taxon>
        <taxon>Dikarya</taxon>
        <taxon>Ascomycota</taxon>
        <taxon>Pezizomycotina</taxon>
        <taxon>Sordariomycetes</taxon>
        <taxon>Sordariomycetidae</taxon>
        <taxon>Sordariales</taxon>
        <taxon>Podosporaceae</taxon>
        <taxon>Cladorrhinum</taxon>
    </lineage>
</organism>
<name>A0AAV9HL70_9PEZI</name>
<dbReference type="Pfam" id="PF04438">
    <property type="entry name" value="zf-HIT"/>
    <property type="match status" value="1"/>
</dbReference>
<keyword evidence="1" id="KW-1017">Isopeptide bond</keyword>
<dbReference type="GO" id="GO:0008270">
    <property type="term" value="F:zinc ion binding"/>
    <property type="evidence" value="ECO:0007669"/>
    <property type="project" value="UniProtKB-UniRule"/>
</dbReference>
<evidence type="ECO:0000256" key="13">
    <source>
        <dbReference type="PROSITE-ProRule" id="PRU00453"/>
    </source>
</evidence>
<evidence type="ECO:0000256" key="11">
    <source>
        <dbReference type="ARBA" id="ARBA00068630"/>
    </source>
</evidence>
<feature type="compositionally biased region" description="Acidic residues" evidence="14">
    <location>
        <begin position="368"/>
        <end position="380"/>
    </location>
</feature>
<dbReference type="InterPro" id="IPR057721">
    <property type="entry name" value="BCD1_alpha/beta"/>
</dbReference>
<evidence type="ECO:0000259" key="15">
    <source>
        <dbReference type="PROSITE" id="PS51083"/>
    </source>
</evidence>